<name>A0A2K3KEW6_TRIPR</name>
<protein>
    <submittedName>
        <fullName evidence="1">Uncharacterized protein</fullName>
    </submittedName>
</protein>
<gene>
    <name evidence="1" type="ORF">L195_g062308</name>
</gene>
<sequence>LEDRENPSLSDPIPPEEFPMIRLSSALAQAVNLLLLIGTAT</sequence>
<dbReference type="AlphaFoldDB" id="A0A2K3KEW6"/>
<evidence type="ECO:0000313" key="1">
    <source>
        <dbReference type="EMBL" id="PNX64836.1"/>
    </source>
</evidence>
<feature type="non-terminal residue" evidence="1">
    <location>
        <position position="1"/>
    </location>
</feature>
<dbReference type="EMBL" id="ASHM01171027">
    <property type="protein sequence ID" value="PNX64836.1"/>
    <property type="molecule type" value="Genomic_DNA"/>
</dbReference>
<dbReference type="Proteomes" id="UP000236291">
    <property type="component" value="Unassembled WGS sequence"/>
</dbReference>
<reference evidence="1 2" key="1">
    <citation type="journal article" date="2014" name="Am. J. Bot.">
        <title>Genome assembly and annotation for red clover (Trifolium pratense; Fabaceae).</title>
        <authorList>
            <person name="Istvanek J."/>
            <person name="Jaros M."/>
            <person name="Krenek A."/>
            <person name="Repkova J."/>
        </authorList>
    </citation>
    <scope>NUCLEOTIDE SEQUENCE [LARGE SCALE GENOMIC DNA]</scope>
    <source>
        <strain evidence="2">cv. Tatra</strain>
        <tissue evidence="1">Young leaves</tissue>
    </source>
</reference>
<reference evidence="1 2" key="2">
    <citation type="journal article" date="2017" name="Front. Plant Sci.">
        <title>Gene Classification and Mining of Molecular Markers Useful in Red Clover (Trifolium pratense) Breeding.</title>
        <authorList>
            <person name="Istvanek J."/>
            <person name="Dluhosova J."/>
            <person name="Dluhos P."/>
            <person name="Patkova L."/>
            <person name="Nedelnik J."/>
            <person name="Repkova J."/>
        </authorList>
    </citation>
    <scope>NUCLEOTIDE SEQUENCE [LARGE SCALE GENOMIC DNA]</scope>
    <source>
        <strain evidence="2">cv. Tatra</strain>
        <tissue evidence="1">Young leaves</tissue>
    </source>
</reference>
<accession>A0A2K3KEW6</accession>
<organism evidence="1 2">
    <name type="scientific">Trifolium pratense</name>
    <name type="common">Red clover</name>
    <dbReference type="NCBI Taxonomy" id="57577"/>
    <lineage>
        <taxon>Eukaryota</taxon>
        <taxon>Viridiplantae</taxon>
        <taxon>Streptophyta</taxon>
        <taxon>Embryophyta</taxon>
        <taxon>Tracheophyta</taxon>
        <taxon>Spermatophyta</taxon>
        <taxon>Magnoliopsida</taxon>
        <taxon>eudicotyledons</taxon>
        <taxon>Gunneridae</taxon>
        <taxon>Pentapetalae</taxon>
        <taxon>rosids</taxon>
        <taxon>fabids</taxon>
        <taxon>Fabales</taxon>
        <taxon>Fabaceae</taxon>
        <taxon>Papilionoideae</taxon>
        <taxon>50 kb inversion clade</taxon>
        <taxon>NPAAA clade</taxon>
        <taxon>Hologalegina</taxon>
        <taxon>IRL clade</taxon>
        <taxon>Trifolieae</taxon>
        <taxon>Trifolium</taxon>
    </lineage>
</organism>
<evidence type="ECO:0000313" key="2">
    <source>
        <dbReference type="Proteomes" id="UP000236291"/>
    </source>
</evidence>
<comment type="caution">
    <text evidence="1">The sequence shown here is derived from an EMBL/GenBank/DDBJ whole genome shotgun (WGS) entry which is preliminary data.</text>
</comment>
<proteinExistence type="predicted"/>